<evidence type="ECO:0000313" key="6">
    <source>
        <dbReference type="EMBL" id="BAS23734.1"/>
    </source>
</evidence>
<keyword evidence="2 5" id="KW-0964">Secreted</keyword>
<dbReference type="AlphaFoldDB" id="A0A0K2SAB8"/>
<name>A0A0K2SAB8_CONEP</name>
<evidence type="ECO:0000256" key="3">
    <source>
        <dbReference type="ARBA" id="ARBA00022656"/>
    </source>
</evidence>
<comment type="subcellular location">
    <subcellularLocation>
        <location evidence="1 5">Secreted</location>
    </subcellularLocation>
</comment>
<keyword evidence="4 5" id="KW-0732">Signal</keyword>
<feature type="signal peptide" evidence="5">
    <location>
        <begin position="1"/>
        <end position="22"/>
    </location>
</feature>
<keyword evidence="3 5" id="KW-0800">Toxin</keyword>
<comment type="similarity">
    <text evidence="5">Belongs to the conotoxin T superfamily.</text>
</comment>
<dbReference type="GO" id="GO:0005576">
    <property type="term" value="C:extracellular region"/>
    <property type="evidence" value="ECO:0007669"/>
    <property type="project" value="UniProtKB-SubCell"/>
</dbReference>
<evidence type="ECO:0000256" key="2">
    <source>
        <dbReference type="ARBA" id="ARBA00022525"/>
    </source>
</evidence>
<feature type="chain" id="PRO_5028501827" description="Conotoxin" evidence="5">
    <location>
        <begin position="23"/>
        <end position="100"/>
    </location>
</feature>
<accession>A0A0K2SAB8</accession>
<protein>
    <recommendedName>
        <fullName evidence="5">Conotoxin</fullName>
    </recommendedName>
</protein>
<sequence length="100" mass="11257">MRCLPVFVILLLLIASAPSVDARPKTKDDIPQASFQDNAKRILQVLESKRNCCRLQVCCGCFHVVNDPFDLQGAISGLLPCENQFVTFVYTHAQCLLFYH</sequence>
<evidence type="ECO:0000256" key="4">
    <source>
        <dbReference type="ARBA" id="ARBA00022729"/>
    </source>
</evidence>
<dbReference type="Pfam" id="PF16981">
    <property type="entry name" value="Chi-conotoxin"/>
    <property type="match status" value="1"/>
</dbReference>
<dbReference type="InterPro" id="IPR031565">
    <property type="entry name" value="T-conotoxin"/>
</dbReference>
<dbReference type="EMBL" id="AK444300">
    <property type="protein sequence ID" value="BAS23734.1"/>
    <property type="molecule type" value="mRNA"/>
</dbReference>
<reference evidence="6" key="1">
    <citation type="journal article" date="2015" name="Proc. Natl. Acad. Sci. U.S.A.">
        <title>Optimized deep-targeted proteotranscriptomic profiling reveals unexplored Conus toxin diversity and novel cysteine frameworks.</title>
        <authorList>
            <person name="Lavergne V."/>
            <person name="Harliwong I."/>
            <person name="Jones A."/>
            <person name="Miller D."/>
            <person name="Taft R.J."/>
            <person name="Alewood P.F."/>
        </authorList>
    </citation>
    <scope>NUCLEOTIDE SEQUENCE</scope>
    <source>
        <tissue evidence="6">Venom Duct</tissue>
    </source>
</reference>
<dbReference type="GO" id="GO:0090729">
    <property type="term" value="F:toxin activity"/>
    <property type="evidence" value="ECO:0007669"/>
    <property type="project" value="UniProtKB-UniRule"/>
</dbReference>
<evidence type="ECO:0000256" key="5">
    <source>
        <dbReference type="RuleBase" id="RU367125"/>
    </source>
</evidence>
<evidence type="ECO:0000256" key="1">
    <source>
        <dbReference type="ARBA" id="ARBA00004613"/>
    </source>
</evidence>
<proteinExistence type="evidence at transcript level"/>
<organism evidence="6">
    <name type="scientific">Conus episcopatus</name>
    <name type="common">Bishop's cone</name>
    <dbReference type="NCBI Taxonomy" id="88764"/>
    <lineage>
        <taxon>Eukaryota</taxon>
        <taxon>Metazoa</taxon>
        <taxon>Spiralia</taxon>
        <taxon>Lophotrochozoa</taxon>
        <taxon>Mollusca</taxon>
        <taxon>Gastropoda</taxon>
        <taxon>Caenogastropoda</taxon>
        <taxon>Neogastropoda</taxon>
        <taxon>Conoidea</taxon>
        <taxon>Conidae</taxon>
        <taxon>Conus</taxon>
        <taxon>Darioconus</taxon>
    </lineage>
</organism>